<dbReference type="InterPro" id="IPR011990">
    <property type="entry name" value="TPR-like_helical_dom_sf"/>
</dbReference>
<evidence type="ECO:0000313" key="2">
    <source>
        <dbReference type="Proteomes" id="UP001166004"/>
    </source>
</evidence>
<reference evidence="1 2" key="1">
    <citation type="submission" date="2019-07" db="EMBL/GenBank/DDBJ databases">
        <title>SAR11 Genome Evolution.</title>
        <authorList>
            <person name="Giovannoni S."/>
        </authorList>
    </citation>
    <scope>NUCLEOTIDE SEQUENCE [LARGE SCALE GENOMIC DNA]</scope>
    <source>
        <strain evidence="1 2">HTCC9565</strain>
    </source>
</reference>
<evidence type="ECO:0000313" key="1">
    <source>
        <dbReference type="EMBL" id="NMN68219.1"/>
    </source>
</evidence>
<name>A0ABX1T5A4_PELUQ</name>
<gene>
    <name evidence="1" type="ORF">VP91_00013850</name>
</gene>
<protein>
    <submittedName>
        <fullName evidence="1">Uncharacterized protein</fullName>
    </submittedName>
</protein>
<dbReference type="Gene3D" id="1.25.40.10">
    <property type="entry name" value="Tetratricopeptide repeat domain"/>
    <property type="match status" value="1"/>
</dbReference>
<sequence length="672" mass="76029">MPSRKKERFKYKKKPFNSIGFILAFIVLISLFSETTRTKPAGSSEYFDESFKTVPKLNLKTLEVKLLNNFSKFNEEPQYVYKEKTAVAKMNSNRENFILKLVDTYFVLKKKMQNKETIVDEKKSLIDNQTVKNLKDLKLGYQYAKEQFSAGNINEGINIIEKLSRIYPGNIKIKLDLLAIYKEANLKNKAIVLIEEIKANDNTTEENLKFVNKFESSLIDSFAHQKKSSPSLVSYMKEISQLSESLSQRSIKNENVAKTIVSYGQILQNPKNLKLNYKYAKQQFKAGDINEGIATIKRMSKVYPDDIKIKLNLLSIYKQENLFNEALTLIDEIKDNKNTTKKQLEIVNQIESSFTFVHSEPAKKKQPWMLSARVSFGINQDNNVSSVSSTRLQSSENVISGFNDAKFDHTFTKGVGVTGFKFFGKNSSLMINANAGNADQDVGTGDYDSYGMIFSLNTYLGSLNLAPYLMLSKYENKFSAEMLSYLLGLDVTIPITDRNDFSYGYSFSDTKYDQSSSYTSMADNNTNSNSFSLGHAFFKNEKISTSTSLTYTDSDSVVDAGNDYDSYELGLGLNFAYPWAYISIGNTLNFSDYKTVDTSINSNLKRSGTVNTVDISMSKALGDFFPSLDPKKNLTMNIAYEKIFSESNIINYDYISNSLSFGISKSLNLNKQ</sequence>
<organism evidence="1 2">
    <name type="scientific">Pelagibacter ubique</name>
    <dbReference type="NCBI Taxonomy" id="198252"/>
    <lineage>
        <taxon>Bacteria</taxon>
        <taxon>Pseudomonadati</taxon>
        <taxon>Pseudomonadota</taxon>
        <taxon>Alphaproteobacteria</taxon>
        <taxon>Candidatus Pelagibacterales</taxon>
        <taxon>Candidatus Pelagibacteraceae</taxon>
        <taxon>Candidatus Pelagibacter</taxon>
    </lineage>
</organism>
<dbReference type="RefSeq" id="WP_169036718.1">
    <property type="nucleotide sequence ID" value="NZ_LANA01000003.1"/>
</dbReference>
<proteinExistence type="predicted"/>
<keyword evidence="2" id="KW-1185">Reference proteome</keyword>
<comment type="caution">
    <text evidence="1">The sequence shown here is derived from an EMBL/GenBank/DDBJ whole genome shotgun (WGS) entry which is preliminary data.</text>
</comment>
<dbReference type="Proteomes" id="UP001166004">
    <property type="component" value="Unassembled WGS sequence"/>
</dbReference>
<dbReference type="EMBL" id="LANA01000003">
    <property type="protein sequence ID" value="NMN68219.1"/>
    <property type="molecule type" value="Genomic_DNA"/>
</dbReference>
<dbReference type="SUPFAM" id="SSF48452">
    <property type="entry name" value="TPR-like"/>
    <property type="match status" value="1"/>
</dbReference>
<accession>A0ABX1T5A4</accession>